<feature type="transmembrane region" description="Helical" evidence="1">
    <location>
        <begin position="132"/>
        <end position="161"/>
    </location>
</feature>
<protein>
    <submittedName>
        <fullName evidence="2">Uncharacterized protein</fullName>
    </submittedName>
</protein>
<reference evidence="2" key="1">
    <citation type="submission" date="2020-03" db="EMBL/GenBank/DDBJ databases">
        <title>A transcriptome and proteome of the tick Rhipicephalus microplus shaped by the genetic composition of its hosts and developmental stage.</title>
        <authorList>
            <person name="Garcia G.R."/>
            <person name="Ribeiro J.M.C."/>
            <person name="Maruyama S.R."/>
            <person name="Gardinasse L.G."/>
            <person name="Nelson K."/>
            <person name="Ferreira B.R."/>
            <person name="Andrade T.G."/>
            <person name="Santos I.K.F.M."/>
        </authorList>
    </citation>
    <scope>NUCLEOTIDE SEQUENCE</scope>
    <source>
        <strain evidence="2">NSGR</strain>
        <tissue evidence="2">Salivary glands</tissue>
    </source>
</reference>
<organism evidence="2">
    <name type="scientific">Rhipicephalus microplus</name>
    <name type="common">Cattle tick</name>
    <name type="synonym">Boophilus microplus</name>
    <dbReference type="NCBI Taxonomy" id="6941"/>
    <lineage>
        <taxon>Eukaryota</taxon>
        <taxon>Metazoa</taxon>
        <taxon>Ecdysozoa</taxon>
        <taxon>Arthropoda</taxon>
        <taxon>Chelicerata</taxon>
        <taxon>Arachnida</taxon>
        <taxon>Acari</taxon>
        <taxon>Parasitiformes</taxon>
        <taxon>Ixodida</taxon>
        <taxon>Ixodoidea</taxon>
        <taxon>Ixodidae</taxon>
        <taxon>Rhipicephalinae</taxon>
        <taxon>Rhipicephalus</taxon>
        <taxon>Boophilus</taxon>
    </lineage>
</organism>
<evidence type="ECO:0000256" key="1">
    <source>
        <dbReference type="SAM" id="Phobius"/>
    </source>
</evidence>
<keyword evidence="1" id="KW-1133">Transmembrane helix</keyword>
<dbReference type="AlphaFoldDB" id="A0A6G5AIA5"/>
<dbReference type="EMBL" id="GIKN01007494">
    <property type="protein sequence ID" value="NIE49767.1"/>
    <property type="molecule type" value="Transcribed_RNA"/>
</dbReference>
<name>A0A6G5AIA5_RHIMP</name>
<evidence type="ECO:0000313" key="2">
    <source>
        <dbReference type="EMBL" id="NIE49767.1"/>
    </source>
</evidence>
<sequence length="173" mass="19798">MRTISLLLSKGMSNNVTCMPFICCGETCCIDNDALLGYMLSGEYLESVIPNVLPSVNQSFQVEIRASKCKFDSACTRLRSWQGSLIEKVQNRLHSTGSHVANSFRAVYLNLYWQKVPRLSLKQKRQIMWSNLVHFFAEVCQVCCCSKLCFIVIHIVVVVFWSNCRQKKKMTVK</sequence>
<accession>A0A6G5AIA5</accession>
<proteinExistence type="predicted"/>
<keyword evidence="1" id="KW-0472">Membrane</keyword>
<keyword evidence="1" id="KW-0812">Transmembrane</keyword>